<dbReference type="EMBL" id="LSSM01006103">
    <property type="protein sequence ID" value="OMJ11380.1"/>
    <property type="molecule type" value="Genomic_DNA"/>
</dbReference>
<reference evidence="3" key="1">
    <citation type="submission" date="2017-01" db="EMBL/GenBank/DDBJ databases">
        <authorList>
            <person name="Wang Y."/>
            <person name="White M."/>
            <person name="Kvist S."/>
            <person name="Moncalvo J.-M."/>
        </authorList>
    </citation>
    <scope>NUCLEOTIDE SEQUENCE [LARGE SCALE GENOMIC DNA]</scope>
    <source>
        <strain evidence="3">ID-206-W2</strain>
    </source>
</reference>
<proteinExistence type="predicted"/>
<evidence type="ECO:0000256" key="1">
    <source>
        <dbReference type="SAM" id="Phobius"/>
    </source>
</evidence>
<keyword evidence="3" id="KW-1185">Reference proteome</keyword>
<sequence length="88" mass="9491">MFSLSPKIGKKFNNAFPFEVAFSGKTTTGPLLLLLASEVISDSDLTADAFRRALGGLKDANNALYPFIGIIFIVALSICTNIGLYLLY</sequence>
<accession>A0A1R1X9S0</accession>
<evidence type="ECO:0000313" key="3">
    <source>
        <dbReference type="Proteomes" id="UP000187429"/>
    </source>
</evidence>
<protein>
    <submittedName>
        <fullName evidence="2">Uncharacterized protein</fullName>
    </submittedName>
</protein>
<organism evidence="2 3">
    <name type="scientific">Smittium culicis</name>
    <dbReference type="NCBI Taxonomy" id="133412"/>
    <lineage>
        <taxon>Eukaryota</taxon>
        <taxon>Fungi</taxon>
        <taxon>Fungi incertae sedis</taxon>
        <taxon>Zoopagomycota</taxon>
        <taxon>Kickxellomycotina</taxon>
        <taxon>Harpellomycetes</taxon>
        <taxon>Harpellales</taxon>
        <taxon>Legeriomycetaceae</taxon>
        <taxon>Smittium</taxon>
    </lineage>
</organism>
<comment type="caution">
    <text evidence="2">The sequence shown here is derived from an EMBL/GenBank/DDBJ whole genome shotgun (WGS) entry which is preliminary data.</text>
</comment>
<dbReference type="Proteomes" id="UP000187429">
    <property type="component" value="Unassembled WGS sequence"/>
</dbReference>
<feature type="transmembrane region" description="Helical" evidence="1">
    <location>
        <begin position="64"/>
        <end position="87"/>
    </location>
</feature>
<gene>
    <name evidence="2" type="ORF">AYI69_g9856</name>
</gene>
<dbReference type="AlphaFoldDB" id="A0A1R1X9S0"/>
<name>A0A1R1X9S0_9FUNG</name>
<keyword evidence="1" id="KW-0812">Transmembrane</keyword>
<keyword evidence="1" id="KW-1133">Transmembrane helix</keyword>
<keyword evidence="1" id="KW-0472">Membrane</keyword>
<evidence type="ECO:0000313" key="2">
    <source>
        <dbReference type="EMBL" id="OMJ11380.1"/>
    </source>
</evidence>